<keyword evidence="1" id="KW-0472">Membrane</keyword>
<keyword evidence="4" id="KW-1185">Reference proteome</keyword>
<dbReference type="InterPro" id="IPR036259">
    <property type="entry name" value="MFS_trans_sf"/>
</dbReference>
<dbReference type="SUPFAM" id="SSF103473">
    <property type="entry name" value="MFS general substrate transporter"/>
    <property type="match status" value="1"/>
</dbReference>
<gene>
    <name evidence="3" type="ORF">EGH23_24340</name>
</gene>
<dbReference type="EMBL" id="RKLT01000034">
    <property type="protein sequence ID" value="MBX0297999.1"/>
    <property type="molecule type" value="Genomic_DNA"/>
</dbReference>
<name>A0AAW4PJ19_9EURY</name>
<evidence type="ECO:0000259" key="2">
    <source>
        <dbReference type="PROSITE" id="PS50850"/>
    </source>
</evidence>
<feature type="domain" description="Major facilitator superfamily (MFS) profile" evidence="2">
    <location>
        <begin position="1"/>
        <end position="129"/>
    </location>
</feature>
<dbReference type="AlphaFoldDB" id="A0AAW4PJ19"/>
<dbReference type="Proteomes" id="UP001430455">
    <property type="component" value="Unassembled WGS sequence"/>
</dbReference>
<reference evidence="3 4" key="1">
    <citation type="submission" date="2021-06" db="EMBL/GenBank/DDBJ databases">
        <title>Halomicroarcula sp. a new haloarchaeum isolated from saline soil.</title>
        <authorList>
            <person name="Duran-Viseras A."/>
            <person name="Sanchez-Porro C."/>
            <person name="Ventosa A."/>
        </authorList>
    </citation>
    <scope>NUCLEOTIDE SEQUENCE [LARGE SCALE GENOMIC DNA]</scope>
    <source>
        <strain evidence="3 4">F27</strain>
    </source>
</reference>
<comment type="caution">
    <text evidence="3">The sequence shown here is derived from an EMBL/GenBank/DDBJ whole genome shotgun (WGS) entry which is preliminary data.</text>
</comment>
<feature type="transmembrane region" description="Helical" evidence="1">
    <location>
        <begin position="42"/>
        <end position="64"/>
    </location>
</feature>
<keyword evidence="1" id="KW-1133">Transmembrane helix</keyword>
<keyword evidence="1" id="KW-0812">Transmembrane</keyword>
<evidence type="ECO:0000256" key="1">
    <source>
        <dbReference type="SAM" id="Phobius"/>
    </source>
</evidence>
<dbReference type="GO" id="GO:0022857">
    <property type="term" value="F:transmembrane transporter activity"/>
    <property type="evidence" value="ECO:0007669"/>
    <property type="project" value="InterPro"/>
</dbReference>
<proteinExistence type="predicted"/>
<dbReference type="RefSeq" id="WP_220582580.1">
    <property type="nucleotide sequence ID" value="NZ_RKLT01000034.1"/>
</dbReference>
<feature type="transmembrane region" description="Helical" evidence="1">
    <location>
        <begin position="18"/>
        <end position="36"/>
    </location>
</feature>
<evidence type="ECO:0000313" key="3">
    <source>
        <dbReference type="EMBL" id="MBX0297999.1"/>
    </source>
</evidence>
<dbReference type="Gene3D" id="1.20.1250.20">
    <property type="entry name" value="MFS general substrate transporter like domains"/>
    <property type="match status" value="1"/>
</dbReference>
<accession>A0AAW4PJ19</accession>
<protein>
    <recommendedName>
        <fullName evidence="2">Major facilitator superfamily (MFS) profile domain-containing protein</fullName>
    </recommendedName>
</protein>
<feature type="transmembrane region" description="Helical" evidence="1">
    <location>
        <begin position="85"/>
        <end position="103"/>
    </location>
</feature>
<dbReference type="InterPro" id="IPR020846">
    <property type="entry name" value="MFS_dom"/>
</dbReference>
<organism evidence="3 4">
    <name type="scientific">Haloarcula nitratireducens</name>
    <dbReference type="NCBI Taxonomy" id="2487749"/>
    <lineage>
        <taxon>Archaea</taxon>
        <taxon>Methanobacteriati</taxon>
        <taxon>Methanobacteriota</taxon>
        <taxon>Stenosarchaea group</taxon>
        <taxon>Halobacteria</taxon>
        <taxon>Halobacteriales</taxon>
        <taxon>Haloarculaceae</taxon>
        <taxon>Haloarcula</taxon>
    </lineage>
</organism>
<sequence length="129" mass="12821">MVAAASGRLARLLSNGRLIALGFACYGVGFLATWFVPDSLAAAGALVIVGAGIGLLLPTVDAAVSNRVEADYRAGAFSLRNSTTFSGWAAGPVTFAGLAAAGGVEYGDLLLAAALVAFGAALLAFLSNK</sequence>
<dbReference type="PROSITE" id="PS50850">
    <property type="entry name" value="MFS"/>
    <property type="match status" value="1"/>
</dbReference>
<evidence type="ECO:0000313" key="4">
    <source>
        <dbReference type="Proteomes" id="UP001430455"/>
    </source>
</evidence>
<feature type="transmembrane region" description="Helical" evidence="1">
    <location>
        <begin position="109"/>
        <end position="126"/>
    </location>
</feature>